<dbReference type="RefSeq" id="WP_151968012.1">
    <property type="nucleotide sequence ID" value="NZ_AP019860.1"/>
</dbReference>
<feature type="coiled-coil region" evidence="1">
    <location>
        <begin position="19"/>
        <end position="46"/>
    </location>
</feature>
<evidence type="ECO:0000259" key="3">
    <source>
        <dbReference type="Pfam" id="PF12690"/>
    </source>
</evidence>
<protein>
    <recommendedName>
        <fullName evidence="3">Intracellular proteinase inhibitor BsuPI domain-containing protein</fullName>
    </recommendedName>
</protein>
<gene>
    <name evidence="4" type="ORF">UABAM_02184</name>
</gene>
<dbReference type="InterPro" id="IPR038144">
    <property type="entry name" value="IPI"/>
</dbReference>
<dbReference type="Gene3D" id="2.60.40.2360">
    <property type="entry name" value="Intracellular proteinase inhibitor BsuPI"/>
    <property type="match status" value="1"/>
</dbReference>
<evidence type="ECO:0000256" key="1">
    <source>
        <dbReference type="SAM" id="Coils"/>
    </source>
</evidence>
<feature type="domain" description="Intracellular proteinase inhibitor BsuPI" evidence="3">
    <location>
        <begin position="218"/>
        <end position="314"/>
    </location>
</feature>
<dbReference type="OrthoDB" id="271750at2"/>
<reference evidence="4 5" key="1">
    <citation type="submission" date="2019-08" db="EMBL/GenBank/DDBJ databases">
        <title>Complete genome sequence of Candidatus Uab amorphum.</title>
        <authorList>
            <person name="Shiratori T."/>
            <person name="Suzuki S."/>
            <person name="Kakizawa Y."/>
            <person name="Ishida K."/>
        </authorList>
    </citation>
    <scope>NUCLEOTIDE SEQUENCE [LARGE SCALE GENOMIC DNA]</scope>
    <source>
        <strain evidence="4 5">SRT547</strain>
    </source>
</reference>
<sequence>MFKKITLFVLFSCIALFADNNVKDQIESLLKERENLLKERDLSSKAQMRHSSHPQGLEKIQTWTHLGAAVSEITLQETADIKVRVYVCAPYKRYWYRLQGSILNVDLWYGYYQYSYGNNDRSFFKTQFRNNHAQQVPSLHPRQLQFSVQYRTTDYGNIVTKYSHGPIFPGYNAFSYYCNRGNRYWVELVEIRTQRSYWYGPYNYYTPTPATKLKVVVELDKPQYEINESPNVKIWVFNNSSRAVWLKFSRGLRGDYMMDNRYTWSKGRVFTQVLGRELVPAYGKVQLFHQYHPIQEYPLAPGQHSIVGIVQTRNYGILRSKSITFSVRRPAIPPHNSPSTGALMQKAINLMKKGKYNIARKILQKIIQTEPNSIIGHYNLACVEAITYNEDLALDYLARAFELGYRDFAHVRQDPDLNNIRHLRRFRRLIKKYQYK</sequence>
<dbReference type="Pfam" id="PF12690">
    <property type="entry name" value="BsuPI"/>
    <property type="match status" value="1"/>
</dbReference>
<dbReference type="SUPFAM" id="SSF48452">
    <property type="entry name" value="TPR-like"/>
    <property type="match status" value="1"/>
</dbReference>
<feature type="signal peptide" evidence="2">
    <location>
        <begin position="1"/>
        <end position="18"/>
    </location>
</feature>
<proteinExistence type="predicted"/>
<keyword evidence="1" id="KW-0175">Coiled coil</keyword>
<evidence type="ECO:0000313" key="5">
    <source>
        <dbReference type="Proteomes" id="UP000326354"/>
    </source>
</evidence>
<feature type="chain" id="PRO_5025043308" description="Intracellular proteinase inhibitor BsuPI domain-containing protein" evidence="2">
    <location>
        <begin position="19"/>
        <end position="436"/>
    </location>
</feature>
<keyword evidence="2" id="KW-0732">Signal</keyword>
<keyword evidence="5" id="KW-1185">Reference proteome</keyword>
<dbReference type="Gene3D" id="1.25.40.10">
    <property type="entry name" value="Tetratricopeptide repeat domain"/>
    <property type="match status" value="1"/>
</dbReference>
<dbReference type="InterPro" id="IPR011990">
    <property type="entry name" value="TPR-like_helical_dom_sf"/>
</dbReference>
<organism evidence="4 5">
    <name type="scientific">Uabimicrobium amorphum</name>
    <dbReference type="NCBI Taxonomy" id="2596890"/>
    <lineage>
        <taxon>Bacteria</taxon>
        <taxon>Pseudomonadati</taxon>
        <taxon>Planctomycetota</taxon>
        <taxon>Candidatus Uabimicrobiia</taxon>
        <taxon>Candidatus Uabimicrobiales</taxon>
        <taxon>Candidatus Uabimicrobiaceae</taxon>
        <taxon>Candidatus Uabimicrobium</taxon>
    </lineage>
</organism>
<dbReference type="InterPro" id="IPR020481">
    <property type="entry name" value="Intracell_prot_inh_BsuPI"/>
</dbReference>
<evidence type="ECO:0000313" key="4">
    <source>
        <dbReference type="EMBL" id="BBM83829.1"/>
    </source>
</evidence>
<dbReference type="AlphaFoldDB" id="A0A5S9F3S2"/>
<dbReference type="NCBIfam" id="NF047558">
    <property type="entry name" value="TPR_END_plus"/>
    <property type="match status" value="1"/>
</dbReference>
<name>A0A5S9F3S2_UABAM</name>
<dbReference type="Proteomes" id="UP000326354">
    <property type="component" value="Chromosome"/>
</dbReference>
<accession>A0A5S9F3S2</accession>
<dbReference type="EMBL" id="AP019860">
    <property type="protein sequence ID" value="BBM83829.1"/>
    <property type="molecule type" value="Genomic_DNA"/>
</dbReference>
<evidence type="ECO:0000256" key="2">
    <source>
        <dbReference type="SAM" id="SignalP"/>
    </source>
</evidence>
<dbReference type="KEGG" id="uam:UABAM_02184"/>